<evidence type="ECO:0000313" key="1">
    <source>
        <dbReference type="EMBL" id="KYC43963.1"/>
    </source>
</evidence>
<evidence type="ECO:0000313" key="2">
    <source>
        <dbReference type="Proteomes" id="UP000076925"/>
    </source>
</evidence>
<dbReference type="EMBL" id="ANNX02000012">
    <property type="protein sequence ID" value="KYC43963.1"/>
    <property type="molecule type" value="Genomic_DNA"/>
</dbReference>
<accession>A0A139XH24</accession>
<dbReference type="AlphaFoldDB" id="A0A139XH24"/>
<reference evidence="1 2" key="1">
    <citation type="journal article" date="2013" name="Genome Biol. Evol.">
        <title>Genomes of Stigonematalean cyanobacteria (subsection V) and the evolution of oxygenic photosynthesis from prokaryotes to plastids.</title>
        <authorList>
            <person name="Dagan T."/>
            <person name="Roettger M."/>
            <person name="Stucken K."/>
            <person name="Landan G."/>
            <person name="Koch R."/>
            <person name="Major P."/>
            <person name="Gould S.B."/>
            <person name="Goremykin V.V."/>
            <person name="Rippka R."/>
            <person name="Tandeau de Marsac N."/>
            <person name="Gugger M."/>
            <person name="Lockhart P.J."/>
            <person name="Allen J.F."/>
            <person name="Brune I."/>
            <person name="Maus I."/>
            <person name="Puhler A."/>
            <person name="Martin W.F."/>
        </authorList>
    </citation>
    <scope>NUCLEOTIDE SEQUENCE [LARGE SCALE GENOMIC DNA]</scope>
    <source>
        <strain evidence="1 2">PCC 7110</strain>
    </source>
</reference>
<proteinExistence type="predicted"/>
<sequence>MQEYKNFLKSSTKFKQLRLVINTVENSQIQIVLYTQALKAHLTAIVAYIQLVSIHEQLFQRYLDSIHE</sequence>
<gene>
    <name evidence="1" type="ORF">WA1_02110</name>
</gene>
<organism evidence="1 2">
    <name type="scientific">Scytonema hofmannii PCC 7110</name>
    <dbReference type="NCBI Taxonomy" id="128403"/>
    <lineage>
        <taxon>Bacteria</taxon>
        <taxon>Bacillati</taxon>
        <taxon>Cyanobacteriota</taxon>
        <taxon>Cyanophyceae</taxon>
        <taxon>Nostocales</taxon>
        <taxon>Scytonemataceae</taxon>
        <taxon>Scytonema</taxon>
    </lineage>
</organism>
<keyword evidence="2" id="KW-1185">Reference proteome</keyword>
<comment type="caution">
    <text evidence="1">The sequence shown here is derived from an EMBL/GenBank/DDBJ whole genome shotgun (WGS) entry which is preliminary data.</text>
</comment>
<name>A0A139XH24_9CYAN</name>
<dbReference type="Proteomes" id="UP000076925">
    <property type="component" value="Unassembled WGS sequence"/>
</dbReference>
<protein>
    <submittedName>
        <fullName evidence="1">Uncharacterized protein</fullName>
    </submittedName>
</protein>